<feature type="domain" description="DDE-1" evidence="2">
    <location>
        <begin position="76"/>
        <end position="199"/>
    </location>
</feature>
<feature type="compositionally biased region" description="Basic and acidic residues" evidence="1">
    <location>
        <begin position="375"/>
        <end position="385"/>
    </location>
</feature>
<dbReference type="InterPro" id="IPR011011">
    <property type="entry name" value="Znf_FYVE_PHD"/>
</dbReference>
<protein>
    <recommendedName>
        <fullName evidence="2">DDE-1 domain-containing protein</fullName>
    </recommendedName>
</protein>
<dbReference type="InterPro" id="IPR050863">
    <property type="entry name" value="CenT-Element_Derived"/>
</dbReference>
<evidence type="ECO:0000256" key="1">
    <source>
        <dbReference type="SAM" id="MobiDB-lite"/>
    </source>
</evidence>
<evidence type="ECO:0000313" key="4">
    <source>
        <dbReference type="Proteomes" id="UP001479290"/>
    </source>
</evidence>
<dbReference type="EMBL" id="JAWDJR010000012">
    <property type="protein sequence ID" value="KAK9965388.1"/>
    <property type="molecule type" value="Genomic_DNA"/>
</dbReference>
<proteinExistence type="predicted"/>
<dbReference type="SUPFAM" id="SSF57903">
    <property type="entry name" value="FYVE/PHD zinc finger"/>
    <property type="match status" value="1"/>
</dbReference>
<comment type="caution">
    <text evidence="3">The sequence shown here is derived from an EMBL/GenBank/DDBJ whole genome shotgun (WGS) entry which is preliminary data.</text>
</comment>
<evidence type="ECO:0000313" key="3">
    <source>
        <dbReference type="EMBL" id="KAK9965388.1"/>
    </source>
</evidence>
<evidence type="ECO:0000259" key="2">
    <source>
        <dbReference type="Pfam" id="PF03184"/>
    </source>
</evidence>
<feature type="region of interest" description="Disordered" evidence="1">
    <location>
        <begin position="307"/>
        <end position="415"/>
    </location>
</feature>
<name>A0AAW1ZX22_CULAL</name>
<dbReference type="Proteomes" id="UP001479290">
    <property type="component" value="Unassembled WGS sequence"/>
</dbReference>
<dbReference type="PANTHER" id="PTHR19303">
    <property type="entry name" value="TRANSPOSON"/>
    <property type="match status" value="1"/>
</dbReference>
<organism evidence="3 4">
    <name type="scientific">Culter alburnus</name>
    <name type="common">Topmouth culter</name>
    <dbReference type="NCBI Taxonomy" id="194366"/>
    <lineage>
        <taxon>Eukaryota</taxon>
        <taxon>Metazoa</taxon>
        <taxon>Chordata</taxon>
        <taxon>Craniata</taxon>
        <taxon>Vertebrata</taxon>
        <taxon>Euteleostomi</taxon>
        <taxon>Actinopterygii</taxon>
        <taxon>Neopterygii</taxon>
        <taxon>Teleostei</taxon>
        <taxon>Ostariophysi</taxon>
        <taxon>Cypriniformes</taxon>
        <taxon>Xenocyprididae</taxon>
        <taxon>Xenocypridinae</taxon>
        <taxon>Culter</taxon>
    </lineage>
</organism>
<dbReference type="Pfam" id="PF03184">
    <property type="entry name" value="DDE_1"/>
    <property type="match status" value="1"/>
</dbReference>
<accession>A0AAW1ZX22</accession>
<dbReference type="InterPro" id="IPR004875">
    <property type="entry name" value="DDE_SF_endonuclease_dom"/>
</dbReference>
<dbReference type="GO" id="GO:0003677">
    <property type="term" value="F:DNA binding"/>
    <property type="evidence" value="ECO:0007669"/>
    <property type="project" value="TreeGrafter"/>
</dbReference>
<feature type="compositionally biased region" description="Basic residues" evidence="1">
    <location>
        <begin position="349"/>
        <end position="368"/>
    </location>
</feature>
<dbReference type="GO" id="GO:0005634">
    <property type="term" value="C:nucleus"/>
    <property type="evidence" value="ECO:0007669"/>
    <property type="project" value="TreeGrafter"/>
</dbReference>
<dbReference type="Gene3D" id="3.30.40.10">
    <property type="entry name" value="Zinc/RING finger domain, C3HC4 (zinc finger)"/>
    <property type="match status" value="1"/>
</dbReference>
<dbReference type="AlphaFoldDB" id="A0AAW1ZX22"/>
<dbReference type="InterPro" id="IPR036397">
    <property type="entry name" value="RNaseH_sf"/>
</dbReference>
<dbReference type="InterPro" id="IPR013083">
    <property type="entry name" value="Znf_RING/FYVE/PHD"/>
</dbReference>
<dbReference type="PANTHER" id="PTHR19303:SF71">
    <property type="entry name" value="ZINC FINGER PHD-TYPE DOMAIN-CONTAINING PROTEIN"/>
    <property type="match status" value="1"/>
</dbReference>
<dbReference type="CDD" id="cd15517">
    <property type="entry name" value="PHD_TCF19_like"/>
    <property type="match status" value="1"/>
</dbReference>
<sequence length="470" mass="51533">MGFMKRQPSLSIRCPQATSLTRNTSFNRHNVSLFYDNLANVLDKNKFEGKDIWNMDETGITTVGAVTSGERGTLVTVACAGNALGNMIPPMFIFPRVNFKDHFIRDGPPGCIGAANKSGWMMEDHFLQFLKHFHHHTRASLDAKVLLILDNHSSHLSVRGIDFCRENGIVMLSFPPHCSHKLQPLDRTVYGPLKRHVNSFCDTWMRSHPGLTMSIYDIPGIVRLALPLAGTPGNVQNGFSSTGIWPYNRDNFKDSDFAPSLVTDRPPPPVLPEQAGTSAPLEVPPVHAWSSASCAVPPVHAGTSAPLEVPPVHAGSSASSAVPPVQAGPSVSSAVPPVQAEFSPETVRPHPRAGPRKITKGNGRKKCKSAILTDTPEKEALEREKAKVKRKLTKNTLETSQQTKTKEKKHTEKDSDSEKEEDFCIVCLESYSRPGEVWLQCCQCKAWAHEACTDGGSIYICHNCESDGEL</sequence>
<feature type="compositionally biased region" description="Low complexity" evidence="1">
    <location>
        <begin position="310"/>
        <end position="340"/>
    </location>
</feature>
<keyword evidence="4" id="KW-1185">Reference proteome</keyword>
<gene>
    <name evidence="3" type="ORF">ABG768_004481</name>
</gene>
<reference evidence="3 4" key="1">
    <citation type="submission" date="2024-05" db="EMBL/GenBank/DDBJ databases">
        <title>A high-quality chromosomal-level genome assembly of Topmouth culter (Culter alburnus).</title>
        <authorList>
            <person name="Zhao H."/>
        </authorList>
    </citation>
    <scope>NUCLEOTIDE SEQUENCE [LARGE SCALE GENOMIC DNA]</scope>
    <source>
        <strain evidence="3">CATC2023</strain>
        <tissue evidence="3">Muscle</tissue>
    </source>
</reference>
<dbReference type="Gene3D" id="3.30.420.10">
    <property type="entry name" value="Ribonuclease H-like superfamily/Ribonuclease H"/>
    <property type="match status" value="1"/>
</dbReference>